<dbReference type="SUPFAM" id="SSF52833">
    <property type="entry name" value="Thioredoxin-like"/>
    <property type="match status" value="1"/>
</dbReference>
<accession>A0A656HAA8</accession>
<gene>
    <name evidence="3" type="ORF">Thini_1024</name>
</gene>
<dbReference type="InterPro" id="IPR050553">
    <property type="entry name" value="Thioredoxin_ResA/DsbE_sf"/>
</dbReference>
<dbReference type="PANTHER" id="PTHR42852:SF13">
    <property type="entry name" value="PROTEIN DIPZ"/>
    <property type="match status" value="1"/>
</dbReference>
<dbReference type="Pfam" id="PF00578">
    <property type="entry name" value="AhpC-TSA"/>
    <property type="match status" value="1"/>
</dbReference>
<dbReference type="PROSITE" id="PS51352">
    <property type="entry name" value="THIOREDOXIN_2"/>
    <property type="match status" value="1"/>
</dbReference>
<dbReference type="CDD" id="cd02966">
    <property type="entry name" value="TlpA_like_family"/>
    <property type="match status" value="1"/>
</dbReference>
<proteinExistence type="predicted"/>
<dbReference type="AlphaFoldDB" id="A0A656HAA8"/>
<dbReference type="GO" id="GO:0016491">
    <property type="term" value="F:oxidoreductase activity"/>
    <property type="evidence" value="ECO:0007669"/>
    <property type="project" value="InterPro"/>
</dbReference>
<dbReference type="InterPro" id="IPR036249">
    <property type="entry name" value="Thioredoxin-like_sf"/>
</dbReference>
<dbReference type="InterPro" id="IPR000866">
    <property type="entry name" value="AhpC/TSA"/>
</dbReference>
<dbReference type="OrthoDB" id="9799347at2"/>
<sequence precursor="true">MLRIKTAPIIALLAGLTLLTPPVSALTDMDDKPASLETLVGKGKWTVVEVWASDCRACRGSIHETINFEAANPDVDVVGISLDGSGGKANAEKFIDEFGLDFTNLLSDPSEFDKYLYSTAKESFIGTPTFMVYNPAGKLLAVQAGAITEEALSAFIKKQEAQGKPAT</sequence>
<feature type="domain" description="Thioredoxin" evidence="2">
    <location>
        <begin position="14"/>
        <end position="161"/>
    </location>
</feature>
<evidence type="ECO:0000259" key="2">
    <source>
        <dbReference type="PROSITE" id="PS51352"/>
    </source>
</evidence>
<keyword evidence="4" id="KW-1185">Reference proteome</keyword>
<feature type="signal peptide" evidence="1">
    <location>
        <begin position="1"/>
        <end position="25"/>
    </location>
</feature>
<evidence type="ECO:0000256" key="1">
    <source>
        <dbReference type="SAM" id="SignalP"/>
    </source>
</evidence>
<dbReference type="Gene3D" id="3.40.30.10">
    <property type="entry name" value="Glutaredoxin"/>
    <property type="match status" value="1"/>
</dbReference>
<dbReference type="RefSeq" id="WP_002707597.1">
    <property type="nucleotide sequence ID" value="NZ_JH651384.1"/>
</dbReference>
<dbReference type="Proteomes" id="UP000005317">
    <property type="component" value="Unassembled WGS sequence"/>
</dbReference>
<organism evidence="3 4">
    <name type="scientific">Thiothrix nivea (strain ATCC 35100 / DSM 5205 / JP2)</name>
    <dbReference type="NCBI Taxonomy" id="870187"/>
    <lineage>
        <taxon>Bacteria</taxon>
        <taxon>Pseudomonadati</taxon>
        <taxon>Pseudomonadota</taxon>
        <taxon>Gammaproteobacteria</taxon>
        <taxon>Thiotrichales</taxon>
        <taxon>Thiotrichaceae</taxon>
        <taxon>Thiothrix</taxon>
    </lineage>
</organism>
<evidence type="ECO:0000313" key="4">
    <source>
        <dbReference type="Proteomes" id="UP000005317"/>
    </source>
</evidence>
<dbReference type="EMBL" id="JH651384">
    <property type="protein sequence ID" value="EIJ33648.1"/>
    <property type="molecule type" value="Genomic_DNA"/>
</dbReference>
<protein>
    <submittedName>
        <fullName evidence="3">Alkyl hydroperoxide reductase/thiol specific antioxidant/Mal allergen</fullName>
    </submittedName>
</protein>
<name>A0A656HAA8_THINJ</name>
<feature type="chain" id="PRO_5024873982" evidence="1">
    <location>
        <begin position="26"/>
        <end position="167"/>
    </location>
</feature>
<dbReference type="PANTHER" id="PTHR42852">
    <property type="entry name" value="THIOL:DISULFIDE INTERCHANGE PROTEIN DSBE"/>
    <property type="match status" value="1"/>
</dbReference>
<keyword evidence="1" id="KW-0732">Signal</keyword>
<evidence type="ECO:0000313" key="3">
    <source>
        <dbReference type="EMBL" id="EIJ33648.1"/>
    </source>
</evidence>
<dbReference type="GO" id="GO:0016209">
    <property type="term" value="F:antioxidant activity"/>
    <property type="evidence" value="ECO:0007669"/>
    <property type="project" value="InterPro"/>
</dbReference>
<dbReference type="InterPro" id="IPR013766">
    <property type="entry name" value="Thioredoxin_domain"/>
</dbReference>
<reference evidence="4" key="1">
    <citation type="journal article" date="2011" name="Stand. Genomic Sci.">
        <title>Genome sequence of the filamentous, gliding Thiothrix nivea neotype strain (JP2(T)).</title>
        <authorList>
            <person name="Lapidus A."/>
            <person name="Nolan M."/>
            <person name="Lucas S."/>
            <person name="Glavina Del Rio T."/>
            <person name="Tice H."/>
            <person name="Cheng J.F."/>
            <person name="Tapia R."/>
            <person name="Han C."/>
            <person name="Goodwin L."/>
            <person name="Pitluck S."/>
            <person name="Liolios K."/>
            <person name="Pagani I."/>
            <person name="Ivanova N."/>
            <person name="Huntemann M."/>
            <person name="Mavromatis K."/>
            <person name="Mikhailova N."/>
            <person name="Pati A."/>
            <person name="Chen A."/>
            <person name="Palaniappan K."/>
            <person name="Land M."/>
            <person name="Brambilla E.M."/>
            <person name="Rohde M."/>
            <person name="Abt B."/>
            <person name="Verbarg S."/>
            <person name="Goker M."/>
            <person name="Bristow J."/>
            <person name="Eisen J.A."/>
            <person name="Markowitz V."/>
            <person name="Hugenholtz P."/>
            <person name="Kyrpides N.C."/>
            <person name="Klenk H.P."/>
            <person name="Woyke T."/>
        </authorList>
    </citation>
    <scope>NUCLEOTIDE SEQUENCE [LARGE SCALE GENOMIC DNA]</scope>
    <source>
        <strain evidence="4">ATCC 35100 / DSM 5205 / JP2</strain>
    </source>
</reference>